<feature type="transmembrane region" description="Helical" evidence="2">
    <location>
        <begin position="42"/>
        <end position="63"/>
    </location>
</feature>
<dbReference type="InterPro" id="IPR001611">
    <property type="entry name" value="Leu-rich_rpt"/>
</dbReference>
<keyword evidence="2" id="KW-0812">Transmembrane</keyword>
<dbReference type="VEuPathDB" id="TriTrypDB:TCDM_02240"/>
<dbReference type="AlphaFoldDB" id="V5DNG1"/>
<organism evidence="3 4">
    <name type="scientific">Trypanosoma cruzi Dm28c</name>
    <dbReference type="NCBI Taxonomy" id="1416333"/>
    <lineage>
        <taxon>Eukaryota</taxon>
        <taxon>Discoba</taxon>
        <taxon>Euglenozoa</taxon>
        <taxon>Kinetoplastea</taxon>
        <taxon>Metakinetoplastina</taxon>
        <taxon>Trypanosomatida</taxon>
        <taxon>Trypanosomatidae</taxon>
        <taxon>Trypanosoma</taxon>
        <taxon>Schizotrypanum</taxon>
    </lineage>
</organism>
<sequence length="491" mass="56129">MWKRGAVPFFFWFYPPIQTQEEIKCTSVRACARSRGEMCYDFYCDLLKIIFLFFYFLFFDFWIPVVLWWQHAQVLTVDGAQEVIFQSVYFFFFECVCMCVCRGGGRSGKKRKRRKIQHRHRSLAGVMCDVQQKRVEKAPSARRLHEMITAKLLHRIRSNDPTLCTLRMSPELITSPGMLDALLRNSTIRSVVFVNVTAKTVSEVLFAKFLACLYHLPLYTLLAGGNLRLPAHYMRHLLELVEYSCGVGKGCKWSSEENKATVVKGAASAADEVVNQATNSSTDDLKPMAKLEFVDLSGSHITDSHVVWLGRMIFHPQSSLRQVDLSECRLGTVGIRSLLLEELTLDSRLTAEVADNTQLEVLDIRWNGITEDFALRVFLDSLEMNSSCTTCIRAHGNYISSELYQRLVDREASMLSIIEGKRQRRRQTRRNEAEELRRQLQQQKEEEQQQLQKQQVVSSSGALGFLLSVVSDLPSSLPCLSLLASLLHTQE</sequence>
<accession>V5DNG1</accession>
<feature type="transmembrane region" description="Helical" evidence="2">
    <location>
        <begin position="83"/>
        <end position="105"/>
    </location>
</feature>
<gene>
    <name evidence="3" type="ORF">TCDM_02240</name>
</gene>
<evidence type="ECO:0000256" key="2">
    <source>
        <dbReference type="SAM" id="Phobius"/>
    </source>
</evidence>
<keyword evidence="2" id="KW-0472">Membrane</keyword>
<dbReference type="OrthoDB" id="249346at2759"/>
<dbReference type="Proteomes" id="UP000017861">
    <property type="component" value="Unassembled WGS sequence"/>
</dbReference>
<keyword evidence="2" id="KW-1133">Transmembrane helix</keyword>
<comment type="caution">
    <text evidence="3">The sequence shown here is derived from an EMBL/GenBank/DDBJ whole genome shotgun (WGS) entry which is preliminary data.</text>
</comment>
<dbReference type="InterPro" id="IPR032675">
    <property type="entry name" value="LRR_dom_sf"/>
</dbReference>
<keyword evidence="1" id="KW-0175">Coiled coil</keyword>
<name>V5DNG1_TRYCR</name>
<feature type="coiled-coil region" evidence="1">
    <location>
        <begin position="423"/>
        <end position="457"/>
    </location>
</feature>
<dbReference type="Gene3D" id="3.80.10.10">
    <property type="entry name" value="Ribonuclease Inhibitor"/>
    <property type="match status" value="1"/>
</dbReference>
<dbReference type="EMBL" id="AYLP01000015">
    <property type="protein sequence ID" value="ESS68976.1"/>
    <property type="molecule type" value="Genomic_DNA"/>
</dbReference>
<evidence type="ECO:0000313" key="4">
    <source>
        <dbReference type="Proteomes" id="UP000017861"/>
    </source>
</evidence>
<evidence type="ECO:0000256" key="1">
    <source>
        <dbReference type="SAM" id="Coils"/>
    </source>
</evidence>
<dbReference type="Pfam" id="PF13516">
    <property type="entry name" value="LRR_6"/>
    <property type="match status" value="2"/>
</dbReference>
<reference evidence="3 4" key="1">
    <citation type="journal article" date="2014" name="Genome Announc.">
        <title>Trypanosoma cruzi Clone Dm28c Draft Genome Sequence.</title>
        <authorList>
            <person name="Grisard E.C."/>
            <person name="Teixeira S.M."/>
            <person name="de Almeida L.G."/>
            <person name="Stoco P.H."/>
            <person name="Gerber A.L."/>
            <person name="Talavera-Lopez C."/>
            <person name="Lima O.C."/>
            <person name="Andersson B."/>
            <person name="de Vasconcelos A.T."/>
        </authorList>
    </citation>
    <scope>NUCLEOTIDE SEQUENCE [LARGE SCALE GENOMIC DNA]</scope>
    <source>
        <strain evidence="3 4">Dm28c</strain>
    </source>
</reference>
<dbReference type="SUPFAM" id="SSF52047">
    <property type="entry name" value="RNI-like"/>
    <property type="match status" value="1"/>
</dbReference>
<proteinExistence type="predicted"/>
<evidence type="ECO:0000313" key="3">
    <source>
        <dbReference type="EMBL" id="ESS68976.1"/>
    </source>
</evidence>
<protein>
    <submittedName>
        <fullName evidence="3">Uncharacterized protein</fullName>
    </submittedName>
</protein>